<keyword evidence="2" id="KW-1185">Reference proteome</keyword>
<sequence>MSSFKCEICKSTYPSLNRLRKHMSKCFSTVENVPVLAKSAKSFRKSLLFDELSQDNLFDINENQLDIGFSSKASRKILFKDINFSNPVQNINLKSNIANLLNDNNLSENLANMYFELEDNTYLKNFEVDSNTNILDEFENTSQNIVNYLMIF</sequence>
<name>A0A8H4ERF3_GIGMA</name>
<comment type="caution">
    <text evidence="1">The sequence shown here is derived from an EMBL/GenBank/DDBJ whole genome shotgun (WGS) entry which is preliminary data.</text>
</comment>
<gene>
    <name evidence="1" type="ORF">F8M41_006745</name>
</gene>
<evidence type="ECO:0000313" key="1">
    <source>
        <dbReference type="EMBL" id="KAF0539801.1"/>
    </source>
</evidence>
<accession>A0A8H4ERF3</accession>
<protein>
    <submittedName>
        <fullName evidence="1">Uncharacterized protein</fullName>
    </submittedName>
</protein>
<organism evidence="1 2">
    <name type="scientific">Gigaspora margarita</name>
    <dbReference type="NCBI Taxonomy" id="4874"/>
    <lineage>
        <taxon>Eukaryota</taxon>
        <taxon>Fungi</taxon>
        <taxon>Fungi incertae sedis</taxon>
        <taxon>Mucoromycota</taxon>
        <taxon>Glomeromycotina</taxon>
        <taxon>Glomeromycetes</taxon>
        <taxon>Diversisporales</taxon>
        <taxon>Gigasporaceae</taxon>
        <taxon>Gigaspora</taxon>
    </lineage>
</organism>
<dbReference type="AlphaFoldDB" id="A0A8H4ERF3"/>
<dbReference type="Proteomes" id="UP000439903">
    <property type="component" value="Unassembled WGS sequence"/>
</dbReference>
<proteinExistence type="predicted"/>
<dbReference type="EMBL" id="WTPW01000168">
    <property type="protein sequence ID" value="KAF0539801.1"/>
    <property type="molecule type" value="Genomic_DNA"/>
</dbReference>
<evidence type="ECO:0000313" key="2">
    <source>
        <dbReference type="Proteomes" id="UP000439903"/>
    </source>
</evidence>
<reference evidence="1 2" key="1">
    <citation type="journal article" date="2019" name="Environ. Microbiol.">
        <title>At the nexus of three kingdoms: the genome of the mycorrhizal fungus Gigaspora margarita provides insights into plant, endobacterial and fungal interactions.</title>
        <authorList>
            <person name="Venice F."/>
            <person name="Ghignone S."/>
            <person name="Salvioli di Fossalunga A."/>
            <person name="Amselem J."/>
            <person name="Novero M."/>
            <person name="Xianan X."/>
            <person name="Sedzielewska Toro K."/>
            <person name="Morin E."/>
            <person name="Lipzen A."/>
            <person name="Grigoriev I.V."/>
            <person name="Henrissat B."/>
            <person name="Martin F.M."/>
            <person name="Bonfante P."/>
        </authorList>
    </citation>
    <scope>NUCLEOTIDE SEQUENCE [LARGE SCALE GENOMIC DNA]</scope>
    <source>
        <strain evidence="1 2">BEG34</strain>
    </source>
</reference>